<dbReference type="InterPro" id="IPR046327">
    <property type="entry name" value="HXA1/B1/D1"/>
</dbReference>
<gene>
    <name evidence="12" type="ORF">CDAUBV1_LOCUS9952</name>
</gene>
<dbReference type="PROSITE" id="PS50071">
    <property type="entry name" value="HOMEOBOX_2"/>
    <property type="match status" value="1"/>
</dbReference>
<keyword evidence="5 8" id="KW-0371">Homeobox</keyword>
<dbReference type="Proteomes" id="UP001497525">
    <property type="component" value="Unassembled WGS sequence"/>
</dbReference>
<evidence type="ECO:0000256" key="7">
    <source>
        <dbReference type="ARBA" id="ARBA00023242"/>
    </source>
</evidence>
<evidence type="ECO:0000256" key="9">
    <source>
        <dbReference type="RuleBase" id="RU000682"/>
    </source>
</evidence>
<dbReference type="SMART" id="SM00389">
    <property type="entry name" value="HOX"/>
    <property type="match status" value="1"/>
</dbReference>
<reference evidence="12" key="1">
    <citation type="submission" date="2024-06" db="EMBL/GenBank/DDBJ databases">
        <authorList>
            <person name="Liu X."/>
            <person name="Lenzi L."/>
            <person name="Haldenby T S."/>
            <person name="Uol C."/>
        </authorList>
    </citation>
    <scope>NUCLEOTIDE SEQUENCE</scope>
</reference>
<dbReference type="InterPro" id="IPR017970">
    <property type="entry name" value="Homeobox_CS"/>
</dbReference>
<dbReference type="PRINTS" id="PR00031">
    <property type="entry name" value="HTHREPRESSR"/>
</dbReference>
<keyword evidence="6" id="KW-0804">Transcription</keyword>
<keyword evidence="2" id="KW-0217">Developmental protein</keyword>
<dbReference type="PROSITE" id="PS00027">
    <property type="entry name" value="HOMEOBOX_1"/>
    <property type="match status" value="1"/>
</dbReference>
<protein>
    <recommendedName>
        <fullName evidence="11">Homeobox domain-containing protein</fullName>
    </recommendedName>
</protein>
<comment type="subcellular location">
    <subcellularLocation>
        <location evidence="1 8 9">Nucleus</location>
    </subcellularLocation>
</comment>
<comment type="caution">
    <text evidence="12">The sequence shown here is derived from an EMBL/GenBank/DDBJ whole genome shotgun (WGS) entry which is preliminary data.</text>
</comment>
<sequence length="652" mass="74202">MNGTTEYTLCNLDDAPYSVMCPTPNHLASSAVLGAQLSREFTDMANDWSQANPSVNASDNIVHPNFLDPEISYNYGTSARLRGLEFKNYVSERRSPVFQGDFRVGLPPFPDSIHTLSEQCDERWEWPCGFHYDKPEFWPSESLEMYHDPFVRHSEILSTYPANDHLVSRRLGANECQSPELDASKRHEVPAVSDDFTAQYPNSGEFLPSTPGHTITRGQMMLDGEQFKNIPLLDNYAKPIQNTLPNDYGEEHHEKERKIPFSLSVHSPSNQLLSMHNSDAINPPATTTHHSEKLTKRILQNRSTNPSLGDNGKYRNGLDRTVISTYHTPVSETRQSLSTFTTAGGCEHKSEINSTDDGQIRASRGKYSQHVPVASSLTNSVAMRSSDTASQNSQSLLPFKWMQIKRQQPRNFTMEYAQQNGNYTNFDQHTSYSLRNPSQLECGYMGWLDTKRWSGDGQSDPVDGSREQLCSRSSLMLSQPVWTESYDVTRAAVTGLLCNPLAQNSINGRTNFTNKQLTELEKEFHFNRYLTRARRIEIASDLGLTETQVKIWFQNRRMKQKKRMRDHGLRNLQETTDFYACLSCETSESKSKIKDVGKECKQTSIRCPTYCDHHSVNFRVGDYCDSKQVENRTLSSPSWISTDVPAEFNKFY</sequence>
<evidence type="ECO:0000259" key="11">
    <source>
        <dbReference type="PROSITE" id="PS50071"/>
    </source>
</evidence>
<dbReference type="GO" id="GO:0005634">
    <property type="term" value="C:nucleus"/>
    <property type="evidence" value="ECO:0007669"/>
    <property type="project" value="UniProtKB-SubCell"/>
</dbReference>
<dbReference type="InterPro" id="IPR001356">
    <property type="entry name" value="HD"/>
</dbReference>
<keyword evidence="7 8" id="KW-0539">Nucleus</keyword>
<dbReference type="GO" id="GO:0000981">
    <property type="term" value="F:DNA-binding transcription factor activity, RNA polymerase II-specific"/>
    <property type="evidence" value="ECO:0007669"/>
    <property type="project" value="InterPro"/>
</dbReference>
<dbReference type="EMBL" id="CAXLJL010000268">
    <property type="protein sequence ID" value="CAL5135841.1"/>
    <property type="molecule type" value="Genomic_DNA"/>
</dbReference>
<evidence type="ECO:0000256" key="4">
    <source>
        <dbReference type="ARBA" id="ARBA00023125"/>
    </source>
</evidence>
<feature type="region of interest" description="Disordered" evidence="10">
    <location>
        <begin position="297"/>
        <end position="316"/>
    </location>
</feature>
<evidence type="ECO:0000256" key="1">
    <source>
        <dbReference type="ARBA" id="ARBA00004123"/>
    </source>
</evidence>
<keyword evidence="4 8" id="KW-0238">DNA-binding</keyword>
<dbReference type="PRINTS" id="PR00024">
    <property type="entry name" value="HOMEOBOX"/>
</dbReference>
<dbReference type="PANTHER" id="PTHR45946">
    <property type="entry name" value="HOMEOBOX PROTEIN ROUGH-RELATED"/>
    <property type="match status" value="1"/>
</dbReference>
<accession>A0AAV2THP1</accession>
<feature type="domain" description="Homeobox" evidence="11">
    <location>
        <begin position="503"/>
        <end position="563"/>
    </location>
</feature>
<feature type="DNA-binding region" description="Homeobox" evidence="8">
    <location>
        <begin position="505"/>
        <end position="564"/>
    </location>
</feature>
<keyword evidence="3" id="KW-0805">Transcription regulation</keyword>
<dbReference type="InterPro" id="IPR020479">
    <property type="entry name" value="HD_metazoa"/>
</dbReference>
<dbReference type="GO" id="GO:0000978">
    <property type="term" value="F:RNA polymerase II cis-regulatory region sequence-specific DNA binding"/>
    <property type="evidence" value="ECO:0007669"/>
    <property type="project" value="TreeGrafter"/>
</dbReference>
<evidence type="ECO:0000256" key="3">
    <source>
        <dbReference type="ARBA" id="ARBA00023015"/>
    </source>
</evidence>
<organism evidence="12 13">
    <name type="scientific">Calicophoron daubneyi</name>
    <name type="common">Rumen fluke</name>
    <name type="synonym">Paramphistomum daubneyi</name>
    <dbReference type="NCBI Taxonomy" id="300641"/>
    <lineage>
        <taxon>Eukaryota</taxon>
        <taxon>Metazoa</taxon>
        <taxon>Spiralia</taxon>
        <taxon>Lophotrochozoa</taxon>
        <taxon>Platyhelminthes</taxon>
        <taxon>Trematoda</taxon>
        <taxon>Digenea</taxon>
        <taxon>Plagiorchiida</taxon>
        <taxon>Pronocephalata</taxon>
        <taxon>Paramphistomoidea</taxon>
        <taxon>Paramphistomidae</taxon>
        <taxon>Calicophoron</taxon>
    </lineage>
</organism>
<dbReference type="InterPro" id="IPR009057">
    <property type="entry name" value="Homeodomain-like_sf"/>
</dbReference>
<evidence type="ECO:0000256" key="8">
    <source>
        <dbReference type="PROSITE-ProRule" id="PRU00108"/>
    </source>
</evidence>
<dbReference type="Pfam" id="PF00046">
    <property type="entry name" value="Homeodomain"/>
    <property type="match status" value="1"/>
</dbReference>
<evidence type="ECO:0000256" key="10">
    <source>
        <dbReference type="SAM" id="MobiDB-lite"/>
    </source>
</evidence>
<evidence type="ECO:0000313" key="13">
    <source>
        <dbReference type="Proteomes" id="UP001497525"/>
    </source>
</evidence>
<dbReference type="SUPFAM" id="SSF46689">
    <property type="entry name" value="Homeodomain-like"/>
    <property type="match status" value="1"/>
</dbReference>
<dbReference type="AlphaFoldDB" id="A0AAV2THP1"/>
<evidence type="ECO:0000256" key="2">
    <source>
        <dbReference type="ARBA" id="ARBA00022473"/>
    </source>
</evidence>
<name>A0AAV2THP1_CALDB</name>
<dbReference type="PANTHER" id="PTHR45946:SF5">
    <property type="entry name" value="HOMEOBOX PROTEIN HOX-B1"/>
    <property type="match status" value="1"/>
</dbReference>
<evidence type="ECO:0000256" key="5">
    <source>
        <dbReference type="ARBA" id="ARBA00023155"/>
    </source>
</evidence>
<evidence type="ECO:0000256" key="6">
    <source>
        <dbReference type="ARBA" id="ARBA00023163"/>
    </source>
</evidence>
<dbReference type="CDD" id="cd00086">
    <property type="entry name" value="homeodomain"/>
    <property type="match status" value="1"/>
</dbReference>
<dbReference type="Gene3D" id="1.10.10.60">
    <property type="entry name" value="Homeodomain-like"/>
    <property type="match status" value="1"/>
</dbReference>
<feature type="compositionally biased region" description="Polar residues" evidence="10">
    <location>
        <begin position="298"/>
        <end position="308"/>
    </location>
</feature>
<proteinExistence type="predicted"/>
<evidence type="ECO:0000313" key="12">
    <source>
        <dbReference type="EMBL" id="CAL5135841.1"/>
    </source>
</evidence>
<dbReference type="InterPro" id="IPR000047">
    <property type="entry name" value="HTH_motif"/>
</dbReference>